<dbReference type="CDD" id="cd05154">
    <property type="entry name" value="ACAD10_11_N-like"/>
    <property type="match status" value="1"/>
</dbReference>
<reference evidence="2" key="1">
    <citation type="submission" date="2021-03" db="EMBL/GenBank/DDBJ databases">
        <authorList>
            <person name="Kanchanasin P."/>
            <person name="Saeng-In P."/>
            <person name="Phongsopitanun W."/>
            <person name="Yuki M."/>
            <person name="Kudo T."/>
            <person name="Ohkuma M."/>
            <person name="Tanasupawat S."/>
        </authorList>
    </citation>
    <scope>NUCLEOTIDE SEQUENCE</scope>
    <source>
        <strain evidence="2">GKU 128</strain>
    </source>
</reference>
<comment type="caution">
    <text evidence="2">The sequence shown here is derived from an EMBL/GenBank/DDBJ whole genome shotgun (WGS) entry which is preliminary data.</text>
</comment>
<feature type="domain" description="Aminoglycoside phosphotransferase" evidence="1">
    <location>
        <begin position="26"/>
        <end position="272"/>
    </location>
</feature>
<evidence type="ECO:0000259" key="1">
    <source>
        <dbReference type="Pfam" id="PF01636"/>
    </source>
</evidence>
<dbReference type="InterPro" id="IPR041726">
    <property type="entry name" value="ACAD10_11_N"/>
</dbReference>
<dbReference type="InterPro" id="IPR002575">
    <property type="entry name" value="Aminoglycoside_PTrfase"/>
</dbReference>
<dbReference type="Gene3D" id="3.90.1200.10">
    <property type="match status" value="1"/>
</dbReference>
<dbReference type="EMBL" id="JAGEOJ010000004">
    <property type="protein sequence ID" value="MBO2447822.1"/>
    <property type="molecule type" value="Genomic_DNA"/>
</dbReference>
<dbReference type="SUPFAM" id="SSF56112">
    <property type="entry name" value="Protein kinase-like (PK-like)"/>
    <property type="match status" value="1"/>
</dbReference>
<name>A0A939P8C6_9ACTN</name>
<organism evidence="2 3">
    <name type="scientific">Actinomadura barringtoniae</name>
    <dbReference type="NCBI Taxonomy" id="1427535"/>
    <lineage>
        <taxon>Bacteria</taxon>
        <taxon>Bacillati</taxon>
        <taxon>Actinomycetota</taxon>
        <taxon>Actinomycetes</taxon>
        <taxon>Streptosporangiales</taxon>
        <taxon>Thermomonosporaceae</taxon>
        <taxon>Actinomadura</taxon>
    </lineage>
</organism>
<evidence type="ECO:0000313" key="3">
    <source>
        <dbReference type="Proteomes" id="UP000669179"/>
    </source>
</evidence>
<dbReference type="InterPro" id="IPR011009">
    <property type="entry name" value="Kinase-like_dom_sf"/>
</dbReference>
<protein>
    <submittedName>
        <fullName evidence="2">Phosphotransferase family protein</fullName>
    </submittedName>
</protein>
<dbReference type="InterPro" id="IPR051678">
    <property type="entry name" value="AGP_Transferase"/>
</dbReference>
<dbReference type="RefSeq" id="WP_208255450.1">
    <property type="nucleotide sequence ID" value="NZ_JAGEOJ010000004.1"/>
</dbReference>
<gene>
    <name evidence="2" type="ORF">J4573_12030</name>
</gene>
<keyword evidence="3" id="KW-1185">Reference proteome</keyword>
<dbReference type="Pfam" id="PF01636">
    <property type="entry name" value="APH"/>
    <property type="match status" value="1"/>
</dbReference>
<sequence>MNSDLDRLNAWPGLADLPGDGPIAELTPITGGAQNLLFVLRRTDGTELVLRRPGRHLSAGASDAFRRESRVLAALADTGVPHPRLYAGVQDESALGAPFSVLEKIDGFTPRGRLPGRYADDPEWRRTVAFDLVDGAAELAKVDASGLADLGRAEGWLERQTPKYLKMLHGYRESVTYRENESRDVDAVADWLTAHTPERGAIGIVHGDLQFANVMFAHDAPRLAAIVDWEMASVGDPLLDLAWILTAWREKDDPPGSEPQFQPWDDMPSRAELVAHYAELTGRDVSAFRWYQVLACFRLAALLEGTYARALAGKVDARLGEGLHTYAGWLWAKARQEMD</sequence>
<dbReference type="PANTHER" id="PTHR21310:SF40">
    <property type="entry name" value="AMINOGLYCOSIDE PHOSPHOTRANSFERASE DOMAIN-CONTAINING PROTEIN-RELATED"/>
    <property type="match status" value="1"/>
</dbReference>
<dbReference type="AlphaFoldDB" id="A0A939P8C6"/>
<proteinExistence type="predicted"/>
<dbReference type="PANTHER" id="PTHR21310">
    <property type="entry name" value="AMINOGLYCOSIDE PHOSPHOTRANSFERASE-RELATED-RELATED"/>
    <property type="match status" value="1"/>
</dbReference>
<evidence type="ECO:0000313" key="2">
    <source>
        <dbReference type="EMBL" id="MBO2447822.1"/>
    </source>
</evidence>
<accession>A0A939P8C6</accession>
<dbReference type="Proteomes" id="UP000669179">
    <property type="component" value="Unassembled WGS sequence"/>
</dbReference>
<dbReference type="Gene3D" id="3.30.200.20">
    <property type="entry name" value="Phosphorylase Kinase, domain 1"/>
    <property type="match status" value="1"/>
</dbReference>